<dbReference type="PANTHER" id="PTHR46809:SF2">
    <property type="entry name" value="GH21273P"/>
    <property type="match status" value="1"/>
</dbReference>
<evidence type="ECO:0000313" key="5">
    <source>
        <dbReference type="EMBL" id="KAK9497248.1"/>
    </source>
</evidence>
<organism evidence="5 6">
    <name type="scientific">Rhynocoris fuscipes</name>
    <dbReference type="NCBI Taxonomy" id="488301"/>
    <lineage>
        <taxon>Eukaryota</taxon>
        <taxon>Metazoa</taxon>
        <taxon>Ecdysozoa</taxon>
        <taxon>Arthropoda</taxon>
        <taxon>Hexapoda</taxon>
        <taxon>Insecta</taxon>
        <taxon>Pterygota</taxon>
        <taxon>Neoptera</taxon>
        <taxon>Paraneoptera</taxon>
        <taxon>Hemiptera</taxon>
        <taxon>Heteroptera</taxon>
        <taxon>Panheteroptera</taxon>
        <taxon>Cimicomorpha</taxon>
        <taxon>Reduviidae</taxon>
        <taxon>Harpactorinae</taxon>
        <taxon>Harpactorini</taxon>
        <taxon>Rhynocoris</taxon>
    </lineage>
</organism>
<sequence>MLYFIIALYSILAFADGTREKFVTFGSAIKLINTDHNVRLHSHDINYGSGSGQQSVTGSHQHEDANSYWIVNPTFKMESRGTYVKCGDMIRLQHMNTKKNLHSHLFPSPLSGSQEVSAFGTDGEGDSGDHWVVICSDDYWKRDEPVMLKHVDTNVYLSVSGRQYGSPISGQMEVVGTSRMSSVHWKTGEGFYFHNSDNIIKDESSHSDHWHTEL</sequence>
<dbReference type="SUPFAM" id="SSF82109">
    <property type="entry name" value="MIR domain"/>
    <property type="match status" value="1"/>
</dbReference>
<dbReference type="EMBL" id="JAPXFL010000015">
    <property type="protein sequence ID" value="KAK9497248.1"/>
    <property type="molecule type" value="Genomic_DNA"/>
</dbReference>
<comment type="caution">
    <text evidence="5">The sequence shown here is derived from an EMBL/GenBank/DDBJ whole genome shotgun (WGS) entry which is preliminary data.</text>
</comment>
<protein>
    <recommendedName>
        <fullName evidence="4">MIR domain-containing protein</fullName>
    </recommendedName>
</protein>
<feature type="domain" description="MIR" evidence="4">
    <location>
        <begin position="137"/>
        <end position="190"/>
    </location>
</feature>
<feature type="signal peptide" evidence="3">
    <location>
        <begin position="1"/>
        <end position="17"/>
    </location>
</feature>
<evidence type="ECO:0000256" key="3">
    <source>
        <dbReference type="SAM" id="SignalP"/>
    </source>
</evidence>
<dbReference type="AlphaFoldDB" id="A0AAW1CF95"/>
<feature type="domain" description="MIR" evidence="4">
    <location>
        <begin position="81"/>
        <end position="136"/>
    </location>
</feature>
<keyword evidence="2" id="KW-0677">Repeat</keyword>
<dbReference type="SMART" id="SM00472">
    <property type="entry name" value="MIR"/>
    <property type="match status" value="3"/>
</dbReference>
<evidence type="ECO:0000256" key="2">
    <source>
        <dbReference type="ARBA" id="ARBA00022737"/>
    </source>
</evidence>
<accession>A0AAW1CF95</accession>
<feature type="domain" description="MIR" evidence="4">
    <location>
        <begin position="20"/>
        <end position="74"/>
    </location>
</feature>
<keyword evidence="6" id="KW-1185">Reference proteome</keyword>
<name>A0AAW1CF95_9HEMI</name>
<dbReference type="PANTHER" id="PTHR46809">
    <property type="entry name" value="STROMAL CELL-DERIVED FACTOR 2-LIKE PROTEIN"/>
    <property type="match status" value="1"/>
</dbReference>
<dbReference type="PROSITE" id="PS50919">
    <property type="entry name" value="MIR"/>
    <property type="match status" value="3"/>
</dbReference>
<evidence type="ECO:0000259" key="4">
    <source>
        <dbReference type="PROSITE" id="PS50919"/>
    </source>
</evidence>
<gene>
    <name evidence="5" type="ORF">O3M35_004604</name>
</gene>
<keyword evidence="1 3" id="KW-0732">Signal</keyword>
<feature type="chain" id="PRO_5043329215" description="MIR domain-containing protein" evidence="3">
    <location>
        <begin position="18"/>
        <end position="214"/>
    </location>
</feature>
<reference evidence="5 6" key="1">
    <citation type="submission" date="2022-12" db="EMBL/GenBank/DDBJ databases">
        <title>Chromosome-level genome assembly of true bugs.</title>
        <authorList>
            <person name="Ma L."/>
            <person name="Li H."/>
        </authorList>
    </citation>
    <scope>NUCLEOTIDE SEQUENCE [LARGE SCALE GENOMIC DNA]</scope>
    <source>
        <strain evidence="5">Lab_2022b</strain>
    </source>
</reference>
<proteinExistence type="predicted"/>
<dbReference type="Gene3D" id="2.80.10.50">
    <property type="match status" value="1"/>
</dbReference>
<dbReference type="InterPro" id="IPR016093">
    <property type="entry name" value="MIR_motif"/>
</dbReference>
<dbReference type="Proteomes" id="UP001461498">
    <property type="component" value="Unassembled WGS sequence"/>
</dbReference>
<evidence type="ECO:0000256" key="1">
    <source>
        <dbReference type="ARBA" id="ARBA00022729"/>
    </source>
</evidence>
<dbReference type="InterPro" id="IPR036300">
    <property type="entry name" value="MIR_dom_sf"/>
</dbReference>
<evidence type="ECO:0000313" key="6">
    <source>
        <dbReference type="Proteomes" id="UP001461498"/>
    </source>
</evidence>
<dbReference type="Pfam" id="PF02815">
    <property type="entry name" value="MIR"/>
    <property type="match status" value="1"/>
</dbReference>